<evidence type="ECO:0000313" key="15">
    <source>
        <dbReference type="Proteomes" id="UP000002453"/>
    </source>
</evidence>
<dbReference type="OrthoDB" id="9773982at2"/>
<accession>B7IGS4</accession>
<dbReference type="PROSITE" id="PS51199">
    <property type="entry name" value="SF4_HELICASE"/>
    <property type="match status" value="1"/>
</dbReference>
<protein>
    <recommendedName>
        <fullName evidence="11 12">Replicative DNA helicase</fullName>
        <ecNumber evidence="11 12">5.6.2.3</ecNumber>
    </recommendedName>
</protein>
<dbReference type="STRING" id="484019.THA_826"/>
<keyword evidence="15" id="KW-1185">Reference proteome</keyword>
<dbReference type="Pfam" id="PF03796">
    <property type="entry name" value="DnaB_C"/>
    <property type="match status" value="1"/>
</dbReference>
<dbReference type="PANTHER" id="PTHR30153">
    <property type="entry name" value="REPLICATIVE DNA HELICASE DNAB"/>
    <property type="match status" value="1"/>
</dbReference>
<organism evidence="14 15">
    <name type="scientific">Thermosipho africanus (strain TCF52B)</name>
    <dbReference type="NCBI Taxonomy" id="484019"/>
    <lineage>
        <taxon>Bacteria</taxon>
        <taxon>Thermotogati</taxon>
        <taxon>Thermotogota</taxon>
        <taxon>Thermotogae</taxon>
        <taxon>Thermotogales</taxon>
        <taxon>Fervidobacteriaceae</taxon>
        <taxon>Thermosipho</taxon>
    </lineage>
</organism>
<comment type="function">
    <text evidence="12">The main replicative DNA helicase, it participates in initiation and elongation during chromosome replication. Travels ahead of the DNA replisome, separating dsDNA into templates for DNA synthesis. A processive ATP-dependent 5'-3' DNA helicase it has DNA-dependent ATPase activity.</text>
</comment>
<dbReference type="InterPro" id="IPR036185">
    <property type="entry name" value="DNA_heli_DnaB-like_N_sf"/>
</dbReference>
<dbReference type="InterPro" id="IPR016136">
    <property type="entry name" value="DNA_helicase_N/primase_C"/>
</dbReference>
<keyword evidence="7 12" id="KW-0067">ATP-binding</keyword>
<keyword evidence="3 12" id="KW-0235">DNA replication</keyword>
<dbReference type="HOGENOM" id="CLU_005373_0_0_0"/>
<comment type="similarity">
    <text evidence="1 12">Belongs to the helicase family. DnaB subfamily.</text>
</comment>
<evidence type="ECO:0000256" key="1">
    <source>
        <dbReference type="ARBA" id="ARBA00008428"/>
    </source>
</evidence>
<evidence type="ECO:0000256" key="7">
    <source>
        <dbReference type="ARBA" id="ARBA00022840"/>
    </source>
</evidence>
<dbReference type="InterPro" id="IPR007692">
    <property type="entry name" value="DNA_helicase_DnaB"/>
</dbReference>
<dbReference type="NCBIfam" id="TIGR00665">
    <property type="entry name" value="DnaB"/>
    <property type="match status" value="1"/>
</dbReference>
<name>B7IGS4_THEAB</name>
<dbReference type="SMART" id="SM00382">
    <property type="entry name" value="AAA"/>
    <property type="match status" value="1"/>
</dbReference>
<evidence type="ECO:0000256" key="11">
    <source>
        <dbReference type="NCBIfam" id="TIGR00665"/>
    </source>
</evidence>
<dbReference type="Pfam" id="PF00772">
    <property type="entry name" value="DnaB"/>
    <property type="match status" value="1"/>
</dbReference>
<dbReference type="InterPro" id="IPR027417">
    <property type="entry name" value="P-loop_NTPase"/>
</dbReference>
<dbReference type="Proteomes" id="UP000002453">
    <property type="component" value="Chromosome"/>
</dbReference>
<feature type="domain" description="SF4 helicase" evidence="13">
    <location>
        <begin position="177"/>
        <end position="443"/>
    </location>
</feature>
<keyword evidence="4 12" id="KW-0547">Nucleotide-binding</keyword>
<dbReference type="GO" id="GO:0006269">
    <property type="term" value="P:DNA replication, synthesis of primer"/>
    <property type="evidence" value="ECO:0007669"/>
    <property type="project" value="UniProtKB-UniRule"/>
</dbReference>
<dbReference type="GO" id="GO:1990077">
    <property type="term" value="C:primosome complex"/>
    <property type="evidence" value="ECO:0007669"/>
    <property type="project" value="UniProtKB-UniRule"/>
</dbReference>
<dbReference type="InterPro" id="IPR007694">
    <property type="entry name" value="DNA_helicase_DnaB-like_C"/>
</dbReference>
<dbReference type="RefSeq" id="WP_012579819.1">
    <property type="nucleotide sequence ID" value="NC_011653.1"/>
</dbReference>
<keyword evidence="8 12" id="KW-0238">DNA-binding</keyword>
<dbReference type="EC" id="5.6.2.3" evidence="11 12"/>
<dbReference type="NCBIfam" id="NF004384">
    <property type="entry name" value="PRK05748.1"/>
    <property type="match status" value="1"/>
</dbReference>
<keyword evidence="2 12" id="KW-0639">Primosome</keyword>
<sequence>MRTPLHNIEAEQAVIGSILIDPEAIENVISIVRSEDFYDNRHVEIFKAIEELYDENIPIDVISICDRLKTKGKLDMVGGELYVAQLADGVPTSAHAETYAQIVRDKSILRSLISAASRVVEEAMSDNDVDEILDNAERVIFEIAESKTSKTYQPMNTILHEVFENLESLRDKMKKGTSSLITGIPTGYRLLDELTSGFHKSDLIIVAARPSVGKTAFALNIARNMAIKADVPVGIFSLEMSREQLAQRLLGMEALIELQKIRRGHLTDEEWQKLLQATGKLYKANIIVDDEANLDPRSLRAKARRMKKEYGVEAIFIDYLQLMSIRSFRENRQQEISEISRSLKLLARELDVSIIALSQLSRAVEQREDKRPRLSDLRESGSIEQDADMVLFLYREEYYKKEKTVEPHETEIIIGKQRNGPIGTIKLIFDPHFTAFFDVDVYHGGAE</sequence>
<evidence type="ECO:0000256" key="6">
    <source>
        <dbReference type="ARBA" id="ARBA00022806"/>
    </source>
</evidence>
<dbReference type="KEGG" id="taf:THA_826"/>
<evidence type="ECO:0000256" key="2">
    <source>
        <dbReference type="ARBA" id="ARBA00022515"/>
    </source>
</evidence>
<evidence type="ECO:0000313" key="14">
    <source>
        <dbReference type="EMBL" id="ACJ75288.1"/>
    </source>
</evidence>
<evidence type="ECO:0000256" key="9">
    <source>
        <dbReference type="ARBA" id="ARBA00023235"/>
    </source>
</evidence>
<evidence type="ECO:0000259" key="13">
    <source>
        <dbReference type="PROSITE" id="PS51199"/>
    </source>
</evidence>
<dbReference type="Gene3D" id="3.40.50.300">
    <property type="entry name" value="P-loop containing nucleotide triphosphate hydrolases"/>
    <property type="match status" value="1"/>
</dbReference>
<evidence type="ECO:0000256" key="3">
    <source>
        <dbReference type="ARBA" id="ARBA00022705"/>
    </source>
</evidence>
<gene>
    <name evidence="14" type="primary">dnaB1</name>
    <name evidence="14" type="ordered locus">THA_826</name>
</gene>
<dbReference type="EMBL" id="CP001185">
    <property type="protein sequence ID" value="ACJ75288.1"/>
    <property type="molecule type" value="Genomic_DNA"/>
</dbReference>
<evidence type="ECO:0000256" key="10">
    <source>
        <dbReference type="ARBA" id="ARBA00048954"/>
    </source>
</evidence>
<comment type="catalytic activity">
    <reaction evidence="10 12">
        <text>ATP + H2O = ADP + phosphate + H(+)</text>
        <dbReference type="Rhea" id="RHEA:13065"/>
        <dbReference type="ChEBI" id="CHEBI:15377"/>
        <dbReference type="ChEBI" id="CHEBI:15378"/>
        <dbReference type="ChEBI" id="CHEBI:30616"/>
        <dbReference type="ChEBI" id="CHEBI:43474"/>
        <dbReference type="ChEBI" id="CHEBI:456216"/>
        <dbReference type="EC" id="5.6.2.3"/>
    </reaction>
</comment>
<dbReference type="FunFam" id="3.40.50.300:FF:001761">
    <property type="entry name" value="Replicative DNA helicase"/>
    <property type="match status" value="1"/>
</dbReference>
<dbReference type="InterPro" id="IPR007693">
    <property type="entry name" value="DNA_helicase_DnaB-like_N"/>
</dbReference>
<keyword evidence="5 12" id="KW-0378">Hydrolase</keyword>
<evidence type="ECO:0000256" key="4">
    <source>
        <dbReference type="ARBA" id="ARBA00022741"/>
    </source>
</evidence>
<keyword evidence="6 12" id="KW-0347">Helicase</keyword>
<evidence type="ECO:0000256" key="5">
    <source>
        <dbReference type="ARBA" id="ARBA00022801"/>
    </source>
</evidence>
<dbReference type="eggNOG" id="COG0305">
    <property type="taxonomic scope" value="Bacteria"/>
</dbReference>
<dbReference type="GO" id="GO:0003677">
    <property type="term" value="F:DNA binding"/>
    <property type="evidence" value="ECO:0007669"/>
    <property type="project" value="UniProtKB-UniRule"/>
</dbReference>
<dbReference type="GO" id="GO:0043139">
    <property type="term" value="F:5'-3' DNA helicase activity"/>
    <property type="evidence" value="ECO:0007669"/>
    <property type="project" value="UniProtKB-EC"/>
</dbReference>
<dbReference type="InterPro" id="IPR003593">
    <property type="entry name" value="AAA+_ATPase"/>
</dbReference>
<dbReference type="SUPFAM" id="SSF52540">
    <property type="entry name" value="P-loop containing nucleoside triphosphate hydrolases"/>
    <property type="match status" value="1"/>
</dbReference>
<dbReference type="Gene3D" id="1.10.860.10">
    <property type="entry name" value="DNAb Helicase, Chain A"/>
    <property type="match status" value="1"/>
</dbReference>
<dbReference type="PROSITE" id="PS50096">
    <property type="entry name" value="IQ"/>
    <property type="match status" value="1"/>
</dbReference>
<evidence type="ECO:0000256" key="8">
    <source>
        <dbReference type="ARBA" id="ARBA00023125"/>
    </source>
</evidence>
<dbReference type="GO" id="GO:0005829">
    <property type="term" value="C:cytosol"/>
    <property type="evidence" value="ECO:0007669"/>
    <property type="project" value="TreeGrafter"/>
</dbReference>
<proteinExistence type="inferred from homology"/>
<dbReference type="GO" id="GO:0005524">
    <property type="term" value="F:ATP binding"/>
    <property type="evidence" value="ECO:0007669"/>
    <property type="project" value="UniProtKB-UniRule"/>
</dbReference>
<dbReference type="GO" id="GO:0016887">
    <property type="term" value="F:ATP hydrolysis activity"/>
    <property type="evidence" value="ECO:0007669"/>
    <property type="project" value="RHEA"/>
</dbReference>
<dbReference type="FunFam" id="1.10.860.10:FF:000001">
    <property type="entry name" value="Replicative DNA helicase"/>
    <property type="match status" value="1"/>
</dbReference>
<reference evidence="14 15" key="1">
    <citation type="journal article" date="2009" name="J. Bacteriol.">
        <title>The genome of Thermosipho africanus TCF52B: lateral genetic connections to the Firmicutes and Archaea.</title>
        <authorList>
            <person name="Nesboe C.L."/>
            <person name="Bapteste E."/>
            <person name="Curtis B."/>
            <person name="Dahle H."/>
            <person name="Lopez P."/>
            <person name="Macleod D."/>
            <person name="Dlutek M."/>
            <person name="Bowman S."/>
            <person name="Zhaxybayeva O."/>
            <person name="Birkeland N.-K."/>
            <person name="Doolittle W.F."/>
        </authorList>
    </citation>
    <scope>NUCLEOTIDE SEQUENCE [LARGE SCALE GENOMIC DNA]</scope>
    <source>
        <strain evidence="14 15">TCF52B</strain>
    </source>
</reference>
<dbReference type="AlphaFoldDB" id="B7IGS4"/>
<evidence type="ECO:0000256" key="12">
    <source>
        <dbReference type="RuleBase" id="RU362085"/>
    </source>
</evidence>
<keyword evidence="9" id="KW-0413">Isomerase</keyword>
<dbReference type="SUPFAM" id="SSF48024">
    <property type="entry name" value="N-terminal domain of DnaB helicase"/>
    <property type="match status" value="1"/>
</dbReference>
<dbReference type="PANTHER" id="PTHR30153:SF2">
    <property type="entry name" value="REPLICATIVE DNA HELICASE"/>
    <property type="match status" value="1"/>
</dbReference>
<dbReference type="CDD" id="cd00984">
    <property type="entry name" value="DnaB_C"/>
    <property type="match status" value="1"/>
</dbReference>